<evidence type="ECO:0008006" key="3">
    <source>
        <dbReference type="Google" id="ProtNLM"/>
    </source>
</evidence>
<name>A0AAQ4CQQ1_9CREN</name>
<keyword evidence="2" id="KW-1185">Reference proteome</keyword>
<protein>
    <recommendedName>
        <fullName evidence="3">Transposase</fullName>
    </recommendedName>
</protein>
<dbReference type="RefSeq" id="WP_229572062.1">
    <property type="nucleotide sequence ID" value="NZ_AP025226.1"/>
</dbReference>
<dbReference type="GeneID" id="68865890"/>
<gene>
    <name evidence="1" type="ORF">SACC_11490</name>
</gene>
<evidence type="ECO:0000313" key="2">
    <source>
        <dbReference type="Proteomes" id="UP001319921"/>
    </source>
</evidence>
<reference evidence="1 2" key="1">
    <citation type="journal article" date="2022" name="Microbiol. Resour. Announc.">
        <title>Complete Genome Sequence of the Hyperthermophilic and Acidophilic Archaeon Saccharolobus caldissimus Strain HS-3T.</title>
        <authorList>
            <person name="Sakai H.D."/>
            <person name="Kurosawa N."/>
        </authorList>
    </citation>
    <scope>NUCLEOTIDE SEQUENCE [LARGE SCALE GENOMIC DNA]</scope>
    <source>
        <strain evidence="1 2">JCM32116</strain>
    </source>
</reference>
<organism evidence="1 2">
    <name type="scientific">Saccharolobus caldissimus</name>
    <dbReference type="NCBI Taxonomy" id="1702097"/>
    <lineage>
        <taxon>Archaea</taxon>
        <taxon>Thermoproteota</taxon>
        <taxon>Thermoprotei</taxon>
        <taxon>Sulfolobales</taxon>
        <taxon>Sulfolobaceae</taxon>
        <taxon>Saccharolobus</taxon>
    </lineage>
</organism>
<dbReference type="EMBL" id="AP025226">
    <property type="protein sequence ID" value="BDB98132.1"/>
    <property type="molecule type" value="Genomic_DNA"/>
</dbReference>
<dbReference type="AlphaFoldDB" id="A0AAQ4CQQ1"/>
<dbReference type="Proteomes" id="UP001319921">
    <property type="component" value="Chromosome"/>
</dbReference>
<evidence type="ECO:0000313" key="1">
    <source>
        <dbReference type="EMBL" id="BDB98132.1"/>
    </source>
</evidence>
<accession>A0AAQ4CQQ1</accession>
<sequence length="229" mass="26609">MGLTNRETVELTSLLNLTSVEISYKTVERLYSDPDVFVTFYNLLSQIVEGLSIDAAMDSKGYSVVITRHYRSEREESGEEGKGFVYSFFIFDLASNLIVAYGYSLKSEAYERALKVLKDLGVHVESLRADKYYGKSTLKEFPNATVYLIPKSNASIKGGKRWREMILRFMRNPLEYLEEYFKREKAESLISWIKRKTGWVINKVREERIHLTVLARVVIHDLYWSKALD</sequence>
<proteinExistence type="predicted"/>
<dbReference type="KEGG" id="scas:SACC_11490"/>